<reference evidence="4" key="1">
    <citation type="submission" date="2017-02" db="EMBL/GenBank/DDBJ databases">
        <authorList>
            <person name="Varghese N."/>
            <person name="Submissions S."/>
        </authorList>
    </citation>
    <scope>NUCLEOTIDE SEQUENCE [LARGE SCALE GENOMIC DNA]</scope>
    <source>
        <strain evidence="4">DSM 24091</strain>
    </source>
</reference>
<sequence>MHQKVYKAIWIIWLLSTAYLLVGAITFGRASAVGVVLIAQSQLVLLVNILISTRYIFPKFWKRGKWLWLLASIVILNLACVMLRYAIEEILLVQWLDFPKTENLNLLFYTYENFYYTLPGFFIALIIFLTVRSFEIETRNTELQSKIQEAELHMLRSQVNPHFLYNILNYIYAEALPISDKIAHTVLKLAATMRYTLAQTENRLMLLQDEVQFLQEYIDLQAVQSENGFYCVFKKEGGLDTIYFPTCMLLPFVENAFKHGVANDASTPITIDLRVSPKALRMKVENKINSVLKDDSSGIGLHNVRRRLAILFPDRHTLQVKEEGDWYYTELEISF</sequence>
<dbReference type="GO" id="GO:0016020">
    <property type="term" value="C:membrane"/>
    <property type="evidence" value="ECO:0007669"/>
    <property type="project" value="InterPro"/>
</dbReference>
<keyword evidence="1" id="KW-0472">Membrane</keyword>
<dbReference type="Proteomes" id="UP000190150">
    <property type="component" value="Unassembled WGS sequence"/>
</dbReference>
<dbReference type="InterPro" id="IPR050640">
    <property type="entry name" value="Bact_2-comp_sensor_kinase"/>
</dbReference>
<keyword evidence="3" id="KW-0418">Kinase</keyword>
<dbReference type="InterPro" id="IPR036890">
    <property type="entry name" value="HATPase_C_sf"/>
</dbReference>
<name>A0A1T5DXH8_9SPHI</name>
<evidence type="ECO:0000313" key="4">
    <source>
        <dbReference type="Proteomes" id="UP000190150"/>
    </source>
</evidence>
<gene>
    <name evidence="3" type="ORF">SAMN05660841_02228</name>
</gene>
<dbReference type="Pfam" id="PF06580">
    <property type="entry name" value="His_kinase"/>
    <property type="match status" value="1"/>
</dbReference>
<keyword evidence="1" id="KW-1133">Transmembrane helix</keyword>
<feature type="transmembrane region" description="Helical" evidence="1">
    <location>
        <begin position="66"/>
        <end position="87"/>
    </location>
</feature>
<feature type="transmembrane region" description="Helical" evidence="1">
    <location>
        <begin position="7"/>
        <end position="27"/>
    </location>
</feature>
<dbReference type="Gene3D" id="3.30.565.10">
    <property type="entry name" value="Histidine kinase-like ATPase, C-terminal domain"/>
    <property type="match status" value="1"/>
</dbReference>
<dbReference type="RefSeq" id="WP_079643161.1">
    <property type="nucleotide sequence ID" value="NZ_FUZF01000009.1"/>
</dbReference>
<dbReference type="InterPro" id="IPR010559">
    <property type="entry name" value="Sig_transdc_His_kin_internal"/>
</dbReference>
<keyword evidence="1" id="KW-0812">Transmembrane</keyword>
<protein>
    <submittedName>
        <fullName evidence="3">Histidine kinase</fullName>
    </submittedName>
</protein>
<dbReference type="PANTHER" id="PTHR34220">
    <property type="entry name" value="SENSOR HISTIDINE KINASE YPDA"/>
    <property type="match status" value="1"/>
</dbReference>
<dbReference type="AlphaFoldDB" id="A0A1T5DXH8"/>
<evidence type="ECO:0000313" key="3">
    <source>
        <dbReference type="EMBL" id="SKB76548.1"/>
    </source>
</evidence>
<feature type="transmembrane region" description="Helical" evidence="1">
    <location>
        <begin position="33"/>
        <end position="57"/>
    </location>
</feature>
<dbReference type="EMBL" id="FUZF01000009">
    <property type="protein sequence ID" value="SKB76548.1"/>
    <property type="molecule type" value="Genomic_DNA"/>
</dbReference>
<dbReference type="PANTHER" id="PTHR34220:SF7">
    <property type="entry name" value="SENSOR HISTIDINE KINASE YPDA"/>
    <property type="match status" value="1"/>
</dbReference>
<keyword evidence="4" id="KW-1185">Reference proteome</keyword>
<dbReference type="OrthoDB" id="9792992at2"/>
<dbReference type="SUPFAM" id="SSF55874">
    <property type="entry name" value="ATPase domain of HSP90 chaperone/DNA topoisomerase II/histidine kinase"/>
    <property type="match status" value="1"/>
</dbReference>
<accession>A0A1T5DXH8</accession>
<dbReference type="STRING" id="1513896.SAMN05660841_02228"/>
<proteinExistence type="predicted"/>
<keyword evidence="3" id="KW-0808">Transferase</keyword>
<dbReference type="GO" id="GO:0000155">
    <property type="term" value="F:phosphorelay sensor kinase activity"/>
    <property type="evidence" value="ECO:0007669"/>
    <property type="project" value="InterPro"/>
</dbReference>
<evidence type="ECO:0000256" key="1">
    <source>
        <dbReference type="SAM" id="Phobius"/>
    </source>
</evidence>
<organism evidence="3 4">
    <name type="scientific">Sphingobacterium nematocida</name>
    <dbReference type="NCBI Taxonomy" id="1513896"/>
    <lineage>
        <taxon>Bacteria</taxon>
        <taxon>Pseudomonadati</taxon>
        <taxon>Bacteroidota</taxon>
        <taxon>Sphingobacteriia</taxon>
        <taxon>Sphingobacteriales</taxon>
        <taxon>Sphingobacteriaceae</taxon>
        <taxon>Sphingobacterium</taxon>
    </lineage>
</organism>
<feature type="transmembrane region" description="Helical" evidence="1">
    <location>
        <begin position="114"/>
        <end position="131"/>
    </location>
</feature>
<feature type="domain" description="Signal transduction histidine kinase internal region" evidence="2">
    <location>
        <begin position="150"/>
        <end position="227"/>
    </location>
</feature>
<evidence type="ECO:0000259" key="2">
    <source>
        <dbReference type="Pfam" id="PF06580"/>
    </source>
</evidence>